<gene>
    <name evidence="2" type="ORF">FNV2268</name>
</gene>
<protein>
    <submittedName>
        <fullName evidence="2">Phage protein</fullName>
    </submittedName>
</protein>
<dbReference type="InterPro" id="IPR044925">
    <property type="entry name" value="His-Me_finger_sf"/>
</dbReference>
<comment type="caution">
    <text evidence="2">The sequence shown here is derived from an EMBL/GenBank/DDBJ whole genome shotgun (WGS) entry which is preliminary data.</text>
</comment>
<proteinExistence type="predicted"/>
<dbReference type="EMBL" id="AABF01000002">
    <property type="protein sequence ID" value="EAA25233.1"/>
    <property type="molecule type" value="Genomic_DNA"/>
</dbReference>
<feature type="domain" description="HNH nuclease" evidence="1">
    <location>
        <begin position="72"/>
        <end position="116"/>
    </location>
</feature>
<dbReference type="InterPro" id="IPR003615">
    <property type="entry name" value="HNH_nuc"/>
</dbReference>
<name>Q7P8C3_FUSVC</name>
<dbReference type="SUPFAM" id="SSF54060">
    <property type="entry name" value="His-Me finger endonucleases"/>
    <property type="match status" value="1"/>
</dbReference>
<evidence type="ECO:0000313" key="2">
    <source>
        <dbReference type="EMBL" id="EAA25233.1"/>
    </source>
</evidence>
<accession>Q7P8C3</accession>
<organism evidence="2 3">
    <name type="scientific">Fusobacterium vincentii ATCC 49256</name>
    <dbReference type="NCBI Taxonomy" id="209882"/>
    <lineage>
        <taxon>Bacteria</taxon>
        <taxon>Fusobacteriati</taxon>
        <taxon>Fusobacteriota</taxon>
        <taxon>Fusobacteriia</taxon>
        <taxon>Fusobacteriales</taxon>
        <taxon>Fusobacteriaceae</taxon>
        <taxon>Fusobacterium</taxon>
    </lineage>
</organism>
<reference evidence="2 3" key="1">
    <citation type="journal article" date="2003" name="Genome Res.">
        <title>Genome analysis of F. nucleatum sub spp vincentii and its comparison with the genome of F. nucleatum ATCC 25586.</title>
        <authorList>
            <person name="Kapatral V."/>
            <person name="Ivanova N."/>
            <person name="Anderson I."/>
            <person name="Reznik G."/>
            <person name="Bhattacharyya A."/>
            <person name="Gardner W.L."/>
            <person name="Mikhailova N."/>
            <person name="Lapidus A."/>
            <person name="Larsen N."/>
            <person name="D'Souza M."/>
            <person name="Walunas T."/>
            <person name="Haselkorn R."/>
            <person name="Overbeek R."/>
            <person name="Kyrpides N."/>
        </authorList>
    </citation>
    <scope>NUCLEOTIDE SEQUENCE [LARGE SCALE GENOMIC DNA]</scope>
    <source>
        <strain evidence="2 3">ATCC 49256</strain>
    </source>
</reference>
<dbReference type="AlphaFoldDB" id="Q7P8C3"/>
<evidence type="ECO:0000259" key="1">
    <source>
        <dbReference type="Pfam" id="PF13392"/>
    </source>
</evidence>
<dbReference type="Pfam" id="PF13392">
    <property type="entry name" value="HNH_3"/>
    <property type="match status" value="1"/>
</dbReference>
<sequence>MLHRYKIPFKKLPSYTFKKGHTPWNKGKKTGIRPPNLFKKGNVTWNTRELYSERIDRDGYTYIKLINKKKWKLKHRWIWEQKYGEIPVNHVVIFADGNKKNFNIENLILVSRKELAVLNKNKLLRDNAELTNIGIAIAKN</sequence>
<evidence type="ECO:0000313" key="3">
    <source>
        <dbReference type="Proteomes" id="UP000006454"/>
    </source>
</evidence>
<dbReference type="Proteomes" id="UP000006454">
    <property type="component" value="Unassembled WGS sequence"/>
</dbReference>
<dbReference type="Gene3D" id="3.90.75.20">
    <property type="match status" value="1"/>
</dbReference>